<keyword evidence="1" id="KW-1133">Transmembrane helix</keyword>
<reference evidence="3" key="1">
    <citation type="submission" date="2016-10" db="EMBL/GenBank/DDBJ databases">
        <authorList>
            <person name="Varghese N."/>
            <person name="Submissions S."/>
        </authorList>
    </citation>
    <scope>NUCLEOTIDE SEQUENCE [LARGE SCALE GENOMIC DNA]</scope>
    <source>
        <strain evidence="3">DSM 11526</strain>
    </source>
</reference>
<keyword evidence="1" id="KW-0812">Transmembrane</keyword>
<dbReference type="RefSeq" id="WP_091825238.1">
    <property type="nucleotide sequence ID" value="NZ_FNRJ01000005.1"/>
</dbReference>
<dbReference type="AlphaFoldDB" id="A0A1H4CJ43"/>
<proteinExistence type="predicted"/>
<evidence type="ECO:0008006" key="4">
    <source>
        <dbReference type="Google" id="ProtNLM"/>
    </source>
</evidence>
<evidence type="ECO:0000313" key="2">
    <source>
        <dbReference type="EMBL" id="SEA60354.1"/>
    </source>
</evidence>
<dbReference type="OrthoDB" id="6647437at2"/>
<sequence>MNGFSRLELQLKQGIRLRVLCLVLLGAAESAVWLMLPDLGLRLLSMLILLVVMPLLCWPLLYPHAVDAVDQLIWEPDLGSMQLLTLSGGWCQVERLYFSCSVPGLIQVLKLQRVDRARPTWLIITPEQVSRTDVRRLHVVLRWAPPLGSHQATES</sequence>
<evidence type="ECO:0000256" key="1">
    <source>
        <dbReference type="SAM" id="Phobius"/>
    </source>
</evidence>
<keyword evidence="3" id="KW-1185">Reference proteome</keyword>
<accession>A0A1H4CJ43</accession>
<keyword evidence="1" id="KW-0472">Membrane</keyword>
<evidence type="ECO:0000313" key="3">
    <source>
        <dbReference type="Proteomes" id="UP000242469"/>
    </source>
</evidence>
<dbReference type="EMBL" id="FNRJ01000005">
    <property type="protein sequence ID" value="SEA60354.1"/>
    <property type="molecule type" value="Genomic_DNA"/>
</dbReference>
<dbReference type="Proteomes" id="UP000242469">
    <property type="component" value="Unassembled WGS sequence"/>
</dbReference>
<organism evidence="2 3">
    <name type="scientific">Marinobacterium iners DSM 11526</name>
    <dbReference type="NCBI Taxonomy" id="1122198"/>
    <lineage>
        <taxon>Bacteria</taxon>
        <taxon>Pseudomonadati</taxon>
        <taxon>Pseudomonadota</taxon>
        <taxon>Gammaproteobacteria</taxon>
        <taxon>Oceanospirillales</taxon>
        <taxon>Oceanospirillaceae</taxon>
        <taxon>Marinobacterium</taxon>
    </lineage>
</organism>
<name>A0A1H4CJ43_9GAMM</name>
<feature type="transmembrane region" description="Helical" evidence="1">
    <location>
        <begin position="15"/>
        <end position="36"/>
    </location>
</feature>
<feature type="transmembrane region" description="Helical" evidence="1">
    <location>
        <begin position="43"/>
        <end position="62"/>
    </location>
</feature>
<gene>
    <name evidence="2" type="ORF">SAMN02745729_10527</name>
</gene>
<dbReference type="STRING" id="1122198.SAMN02745729_10527"/>
<protein>
    <recommendedName>
        <fullName evidence="4">Toxin CptA</fullName>
    </recommendedName>
</protein>